<dbReference type="AlphaFoldDB" id="K7ZD27"/>
<organism evidence="1 2">
    <name type="scientific">Candidatus Endolissoclinum faulkneri L2</name>
    <dbReference type="NCBI Taxonomy" id="1193729"/>
    <lineage>
        <taxon>Bacteria</taxon>
        <taxon>Pseudomonadati</taxon>
        <taxon>Pseudomonadota</taxon>
        <taxon>Alphaproteobacteria</taxon>
        <taxon>Rhodospirillales</taxon>
        <taxon>Rhodospirillaceae</taxon>
        <taxon>Candidatus Endolissoclinum</taxon>
    </lineage>
</organism>
<dbReference type="EMBL" id="CP003539">
    <property type="protein sequence ID" value="AFX99121.1"/>
    <property type="molecule type" value="Genomic_DNA"/>
</dbReference>
<reference evidence="1 2" key="1">
    <citation type="journal article" date="2012" name="Proc. Natl. Acad. Sci. U.S.A.">
        <title>Genome streamlining and chemical defense in a coral reef symbiosis.</title>
        <authorList>
            <person name="Kwan J.C."/>
            <person name="Donia M.S."/>
            <person name="Han A.W."/>
            <person name="Hirose E."/>
            <person name="Haygood M.G."/>
            <person name="Schmidt E.W."/>
        </authorList>
    </citation>
    <scope>NUCLEOTIDE SEQUENCE [LARGE SCALE GENOMIC DNA]</scope>
    <source>
        <strain evidence="1 2">L2</strain>
    </source>
</reference>
<dbReference type="KEGG" id="thal:A1OE_938"/>
<protein>
    <submittedName>
        <fullName evidence="1">Uncharacterized protein</fullName>
    </submittedName>
</protein>
<gene>
    <name evidence="1" type="ORF">A1OE_938</name>
</gene>
<dbReference type="Proteomes" id="UP000010077">
    <property type="component" value="Chromosome"/>
</dbReference>
<sequence>MFNSYKKRLFHFEQFLKLILVNLIYFFKSIPPINLIKL</sequence>
<evidence type="ECO:0000313" key="2">
    <source>
        <dbReference type="Proteomes" id="UP000010077"/>
    </source>
</evidence>
<accession>K7ZD27</accession>
<proteinExistence type="predicted"/>
<keyword evidence="2" id="KW-1185">Reference proteome</keyword>
<evidence type="ECO:0000313" key="1">
    <source>
        <dbReference type="EMBL" id="AFX99121.1"/>
    </source>
</evidence>
<name>K7ZD27_9PROT</name>
<dbReference type="HOGENOM" id="CLU_3326011_0_0_5"/>